<dbReference type="EMBL" id="UYJE01007775">
    <property type="protein sequence ID" value="VDI57851.1"/>
    <property type="molecule type" value="Genomic_DNA"/>
</dbReference>
<organism evidence="2 3">
    <name type="scientific">Mytilus galloprovincialis</name>
    <name type="common">Mediterranean mussel</name>
    <dbReference type="NCBI Taxonomy" id="29158"/>
    <lineage>
        <taxon>Eukaryota</taxon>
        <taxon>Metazoa</taxon>
        <taxon>Spiralia</taxon>
        <taxon>Lophotrochozoa</taxon>
        <taxon>Mollusca</taxon>
        <taxon>Bivalvia</taxon>
        <taxon>Autobranchia</taxon>
        <taxon>Pteriomorphia</taxon>
        <taxon>Mytilida</taxon>
        <taxon>Mytiloidea</taxon>
        <taxon>Mytilidae</taxon>
        <taxon>Mytilinae</taxon>
        <taxon>Mytilus</taxon>
    </lineage>
</organism>
<dbReference type="Proteomes" id="UP000596742">
    <property type="component" value="Unassembled WGS sequence"/>
</dbReference>
<sequence length="384" mass="43995">MAEVMNDPSFDFEFSGTSHEPRNRPNNRNVSVAKTEIDNNTNTPKCIIHNANHSLDDCRVFRQKTLDERRSLLKQHGICFRCCVSKHLRKDCHENIKCSECKGTSHTTAMHVFKIGSQDGIKSKPEASVSNYGEEKFPKEEVNSKCTEVCKGGVGKSCAKIVLLDILHAQKPNSRMRIYAIIDEQSNSSLVHGDILDYFGIEAESRQYSLSSCSELMDTEMKRDDDSHNWIAPLPFKPNRKQLPNNRTQALHRARSFDATLRKDPVKRQHVNEFMTALFENGHAERAPVLEPNSECWYLPLFGIYHPQKKDRIRIVFDSSAKFQGLSLNDVLMTGPNLTNNLLGVLIRFRTEKVAVIADLQQMFYSFYVRSEPQRLLTFRLARE</sequence>
<dbReference type="OrthoDB" id="10066767at2759"/>
<gene>
    <name evidence="2" type="ORF">MGAL_10B051138</name>
</gene>
<protein>
    <recommendedName>
        <fullName evidence="4">Peptidase aspartic putative domain-containing protein</fullName>
    </recommendedName>
</protein>
<evidence type="ECO:0000256" key="1">
    <source>
        <dbReference type="SAM" id="MobiDB-lite"/>
    </source>
</evidence>
<dbReference type="AlphaFoldDB" id="A0A8B6G2V7"/>
<dbReference type="PANTHER" id="PTHR47331:SF6">
    <property type="entry name" value="DOUBLECORTIN DOMAIN-CONTAINING PROTEIN"/>
    <property type="match status" value="1"/>
</dbReference>
<evidence type="ECO:0000313" key="3">
    <source>
        <dbReference type="Proteomes" id="UP000596742"/>
    </source>
</evidence>
<accession>A0A8B6G2V7</accession>
<evidence type="ECO:0000313" key="2">
    <source>
        <dbReference type="EMBL" id="VDI57851.1"/>
    </source>
</evidence>
<feature type="region of interest" description="Disordered" evidence="1">
    <location>
        <begin position="1"/>
        <end position="30"/>
    </location>
</feature>
<proteinExistence type="predicted"/>
<reference evidence="2" key="1">
    <citation type="submission" date="2018-11" db="EMBL/GenBank/DDBJ databases">
        <authorList>
            <person name="Alioto T."/>
            <person name="Alioto T."/>
        </authorList>
    </citation>
    <scope>NUCLEOTIDE SEQUENCE</scope>
</reference>
<keyword evidence="3" id="KW-1185">Reference proteome</keyword>
<name>A0A8B6G2V7_MYTGA</name>
<evidence type="ECO:0008006" key="4">
    <source>
        <dbReference type="Google" id="ProtNLM"/>
    </source>
</evidence>
<comment type="caution">
    <text evidence="2">The sequence shown here is derived from an EMBL/GenBank/DDBJ whole genome shotgun (WGS) entry which is preliminary data.</text>
</comment>
<dbReference type="PANTHER" id="PTHR47331">
    <property type="entry name" value="PHD-TYPE DOMAIN-CONTAINING PROTEIN"/>
    <property type="match status" value="1"/>
</dbReference>